<keyword evidence="2" id="KW-0472">Membrane</keyword>
<accession>A0A835PIX1</accession>
<evidence type="ECO:0000313" key="4">
    <source>
        <dbReference type="Proteomes" id="UP000636800"/>
    </source>
</evidence>
<organism evidence="3 4">
    <name type="scientific">Vanilla planifolia</name>
    <name type="common">Vanilla</name>
    <dbReference type="NCBI Taxonomy" id="51239"/>
    <lineage>
        <taxon>Eukaryota</taxon>
        <taxon>Viridiplantae</taxon>
        <taxon>Streptophyta</taxon>
        <taxon>Embryophyta</taxon>
        <taxon>Tracheophyta</taxon>
        <taxon>Spermatophyta</taxon>
        <taxon>Magnoliopsida</taxon>
        <taxon>Liliopsida</taxon>
        <taxon>Asparagales</taxon>
        <taxon>Orchidaceae</taxon>
        <taxon>Vanilloideae</taxon>
        <taxon>Vanilleae</taxon>
        <taxon>Vanilla</taxon>
    </lineage>
</organism>
<dbReference type="PANTHER" id="PTHR34059:SF1">
    <property type="entry name" value="EXPRESSED PROTEIN"/>
    <property type="match status" value="1"/>
</dbReference>
<reference evidence="3 4" key="1">
    <citation type="journal article" date="2020" name="Nat. Food">
        <title>A phased Vanilla planifolia genome enables genetic improvement of flavour and production.</title>
        <authorList>
            <person name="Hasing T."/>
            <person name="Tang H."/>
            <person name="Brym M."/>
            <person name="Khazi F."/>
            <person name="Huang T."/>
            <person name="Chambers A.H."/>
        </authorList>
    </citation>
    <scope>NUCLEOTIDE SEQUENCE [LARGE SCALE GENOMIC DNA]</scope>
    <source>
        <tissue evidence="3">Leaf</tissue>
    </source>
</reference>
<keyword evidence="4" id="KW-1185">Reference proteome</keyword>
<dbReference type="EMBL" id="JADCNL010000014">
    <property type="protein sequence ID" value="KAG0453031.1"/>
    <property type="molecule type" value="Genomic_DNA"/>
</dbReference>
<proteinExistence type="predicted"/>
<dbReference type="AlphaFoldDB" id="A0A835PIX1"/>
<evidence type="ECO:0000256" key="1">
    <source>
        <dbReference type="SAM" id="MobiDB-lite"/>
    </source>
</evidence>
<dbReference type="PANTHER" id="PTHR34059">
    <property type="entry name" value="EXPRESSED PROTEIN"/>
    <property type="match status" value="1"/>
</dbReference>
<dbReference type="Proteomes" id="UP000636800">
    <property type="component" value="Unassembled WGS sequence"/>
</dbReference>
<feature type="region of interest" description="Disordered" evidence="1">
    <location>
        <begin position="179"/>
        <end position="228"/>
    </location>
</feature>
<feature type="transmembrane region" description="Helical" evidence="2">
    <location>
        <begin position="387"/>
        <end position="405"/>
    </location>
</feature>
<evidence type="ECO:0000256" key="2">
    <source>
        <dbReference type="SAM" id="Phobius"/>
    </source>
</evidence>
<gene>
    <name evidence="3" type="ORF">HPP92_025695</name>
</gene>
<keyword evidence="2" id="KW-1133">Transmembrane helix</keyword>
<keyword evidence="2" id="KW-0812">Transmembrane</keyword>
<dbReference type="InterPro" id="IPR008480">
    <property type="entry name" value="DUF761_pln"/>
</dbReference>
<feature type="transmembrane region" description="Helical" evidence="2">
    <location>
        <begin position="20"/>
        <end position="41"/>
    </location>
</feature>
<dbReference type="Pfam" id="PF05553">
    <property type="entry name" value="DUF761"/>
    <property type="match status" value="1"/>
</dbReference>
<feature type="compositionally biased region" description="Pro residues" evidence="1">
    <location>
        <begin position="212"/>
        <end position="224"/>
    </location>
</feature>
<evidence type="ECO:0000313" key="3">
    <source>
        <dbReference type="EMBL" id="KAG0453031.1"/>
    </source>
</evidence>
<feature type="transmembrane region" description="Helical" evidence="2">
    <location>
        <begin position="53"/>
        <end position="75"/>
    </location>
</feature>
<sequence length="406" mass="44898">MAELDQPVVYSPKNNLPPKVLSGFLYKAILFAVFVALLPLFPSQFTETGNHTILSRSWELLHLLLVGIAVSYGLFSRRNADADLEKDKDHNSKADTPQSYVSRMLQVSPVFDDYAEAGAAVVSADEGKLETWSSQFQAADPLVVVANGNGRTGKPLLLPVRSLKNSRVQNSDGLTEISVLPSPIPWRSRSGRSEAGDEAPAINASSLNPSLHSPPAPPPPPPPSFTHGSLFVEKRQVKKSFKDELKDMSQKGREGFLRSSHLVTEQMKPEIPSSPRSVRTVRSKEAQSAERDPFMKTYQAETKAKKKKKKTSISDDSNSDDTMNDASDDDEPSKRAAEARAALQENEVDKKADAFIAKFREQIRLQRIESIKKSSGHKSLKIQINTLGLFHLCTLFFSSMLAFLFM</sequence>
<feature type="compositionally biased region" description="Basic and acidic residues" evidence="1">
    <location>
        <begin position="282"/>
        <end position="294"/>
    </location>
</feature>
<feature type="compositionally biased region" description="Acidic residues" evidence="1">
    <location>
        <begin position="317"/>
        <end position="331"/>
    </location>
</feature>
<protein>
    <submittedName>
        <fullName evidence="3">Uncharacterized protein</fullName>
    </submittedName>
</protein>
<comment type="caution">
    <text evidence="3">The sequence shown here is derived from an EMBL/GenBank/DDBJ whole genome shotgun (WGS) entry which is preliminary data.</text>
</comment>
<name>A0A835PIX1_VANPL</name>
<feature type="region of interest" description="Disordered" evidence="1">
    <location>
        <begin position="248"/>
        <end position="345"/>
    </location>
</feature>
<dbReference type="OrthoDB" id="1929236at2759"/>